<comment type="caution">
    <text evidence="1">The sequence shown here is derived from an EMBL/GenBank/DDBJ whole genome shotgun (WGS) entry which is preliminary data.</text>
</comment>
<dbReference type="EMBL" id="CM037157">
    <property type="protein sequence ID" value="KAH7849447.1"/>
    <property type="molecule type" value="Genomic_DNA"/>
</dbReference>
<evidence type="ECO:0000313" key="1">
    <source>
        <dbReference type="EMBL" id="KAH7849447.1"/>
    </source>
</evidence>
<gene>
    <name evidence="1" type="ORF">Vadar_018036</name>
</gene>
<proteinExistence type="predicted"/>
<protein>
    <submittedName>
        <fullName evidence="1">Uncharacterized protein</fullName>
    </submittedName>
</protein>
<organism evidence="1 2">
    <name type="scientific">Vaccinium darrowii</name>
    <dbReference type="NCBI Taxonomy" id="229202"/>
    <lineage>
        <taxon>Eukaryota</taxon>
        <taxon>Viridiplantae</taxon>
        <taxon>Streptophyta</taxon>
        <taxon>Embryophyta</taxon>
        <taxon>Tracheophyta</taxon>
        <taxon>Spermatophyta</taxon>
        <taxon>Magnoliopsida</taxon>
        <taxon>eudicotyledons</taxon>
        <taxon>Gunneridae</taxon>
        <taxon>Pentapetalae</taxon>
        <taxon>asterids</taxon>
        <taxon>Ericales</taxon>
        <taxon>Ericaceae</taxon>
        <taxon>Vaccinioideae</taxon>
        <taxon>Vaccinieae</taxon>
        <taxon>Vaccinium</taxon>
    </lineage>
</organism>
<reference evidence="1 2" key="1">
    <citation type="journal article" date="2021" name="Hortic Res">
        <title>High-quality reference genome and annotation aids understanding of berry development for evergreen blueberry (Vaccinium darrowii).</title>
        <authorList>
            <person name="Yu J."/>
            <person name="Hulse-Kemp A.M."/>
            <person name="Babiker E."/>
            <person name="Staton M."/>
        </authorList>
    </citation>
    <scope>NUCLEOTIDE SEQUENCE [LARGE SCALE GENOMIC DNA]</scope>
    <source>
        <strain evidence="2">cv. NJ 8807/NJ 8810</strain>
        <tissue evidence="1">Young leaf</tissue>
    </source>
</reference>
<accession>A0ACB7Y831</accession>
<dbReference type="Proteomes" id="UP000828048">
    <property type="component" value="Chromosome 7"/>
</dbReference>
<name>A0ACB7Y831_9ERIC</name>
<evidence type="ECO:0000313" key="2">
    <source>
        <dbReference type="Proteomes" id="UP000828048"/>
    </source>
</evidence>
<keyword evidence="2" id="KW-1185">Reference proteome</keyword>
<sequence length="424" mass="48075">MRYKKGSIVEVLSKSEVPSRSWRCAEIICGNGHNYTVKYKLDHGASDAAAVERVSRKSIRPCPPPAEQLENWAPGDVVEVFQNFSWKMAVVSKVFGNNCFLVRLVGSYLEFEVSKFDIRARHSWEGGKWFVIGKSIGSGEVRKSGKWPTRKYKQKLSPRVHKMDTRMNSHVEEELVADNDNRFEESRIVSTGTLKRQLPNCYFQVGAPSRSAQKFRLIENEGGRHHLHAANPFCLPDKVDDKYVYTSLDYGRSHFGEVDMEMEKPSEGVGHPHAFSLEPNDADNITCSVASCSIASNDSFKLHSSFSRGPVEDTEDNFSDAESVHHWGLEEGNGLLASEEDLAAEVRRQWFIINIKLATNARSYDVPLNQNYTAAKGYSDSWLLERKVIIGWSLINLTPEPRTVIVPVTCFRNLAQRWKELVMR</sequence>